<dbReference type="EMBL" id="KV745199">
    <property type="protein sequence ID" value="OCK76570.1"/>
    <property type="molecule type" value="Genomic_DNA"/>
</dbReference>
<dbReference type="OrthoDB" id="1045822at2759"/>
<reference evidence="1 2" key="1">
    <citation type="journal article" date="2016" name="Nat. Commun.">
        <title>Ectomycorrhizal ecology is imprinted in the genome of the dominant symbiotic fungus Cenococcum geophilum.</title>
        <authorList>
            <consortium name="DOE Joint Genome Institute"/>
            <person name="Peter M."/>
            <person name="Kohler A."/>
            <person name="Ohm R.A."/>
            <person name="Kuo A."/>
            <person name="Krutzmann J."/>
            <person name="Morin E."/>
            <person name="Arend M."/>
            <person name="Barry K.W."/>
            <person name="Binder M."/>
            <person name="Choi C."/>
            <person name="Clum A."/>
            <person name="Copeland A."/>
            <person name="Grisel N."/>
            <person name="Haridas S."/>
            <person name="Kipfer T."/>
            <person name="LaButti K."/>
            <person name="Lindquist E."/>
            <person name="Lipzen A."/>
            <person name="Maire R."/>
            <person name="Meier B."/>
            <person name="Mihaltcheva S."/>
            <person name="Molinier V."/>
            <person name="Murat C."/>
            <person name="Poggeler S."/>
            <person name="Quandt C.A."/>
            <person name="Sperisen C."/>
            <person name="Tritt A."/>
            <person name="Tisserant E."/>
            <person name="Crous P.W."/>
            <person name="Henrissat B."/>
            <person name="Nehls U."/>
            <person name="Egli S."/>
            <person name="Spatafora J.W."/>
            <person name="Grigoriev I.V."/>
            <person name="Martin F.M."/>
        </authorList>
    </citation>
    <scope>NUCLEOTIDE SEQUENCE [LARGE SCALE GENOMIC DNA]</scope>
    <source>
        <strain evidence="1 2">CBS 459.81</strain>
    </source>
</reference>
<keyword evidence="2" id="KW-1185">Reference proteome</keyword>
<gene>
    <name evidence="1" type="ORF">K432DRAFT_335472</name>
</gene>
<dbReference type="Pfam" id="PF04749">
    <property type="entry name" value="PLAC8"/>
    <property type="match status" value="1"/>
</dbReference>
<dbReference type="Proteomes" id="UP000250266">
    <property type="component" value="Unassembled WGS sequence"/>
</dbReference>
<proteinExistence type="predicted"/>
<dbReference type="InterPro" id="IPR006461">
    <property type="entry name" value="PLAC_motif_containing"/>
</dbReference>
<name>A0A8E2E3C1_9PEZI</name>
<dbReference type="AlphaFoldDB" id="A0A8E2E3C1"/>
<dbReference type="PANTHER" id="PTHR15907">
    <property type="entry name" value="DUF614 FAMILY PROTEIN-RELATED"/>
    <property type="match status" value="1"/>
</dbReference>
<evidence type="ECO:0000313" key="1">
    <source>
        <dbReference type="EMBL" id="OCK76570.1"/>
    </source>
</evidence>
<evidence type="ECO:0000313" key="2">
    <source>
        <dbReference type="Proteomes" id="UP000250266"/>
    </source>
</evidence>
<accession>A0A8E2E3C1</accession>
<organism evidence="1 2">
    <name type="scientific">Lepidopterella palustris CBS 459.81</name>
    <dbReference type="NCBI Taxonomy" id="1314670"/>
    <lineage>
        <taxon>Eukaryota</taxon>
        <taxon>Fungi</taxon>
        <taxon>Dikarya</taxon>
        <taxon>Ascomycota</taxon>
        <taxon>Pezizomycotina</taxon>
        <taxon>Dothideomycetes</taxon>
        <taxon>Pleosporomycetidae</taxon>
        <taxon>Mytilinidiales</taxon>
        <taxon>Argynnaceae</taxon>
        <taxon>Lepidopterella</taxon>
    </lineage>
</organism>
<protein>
    <submittedName>
        <fullName evidence="1">PLAC8-domain-containing protein</fullName>
    </submittedName>
</protein>
<dbReference type="NCBIfam" id="TIGR01571">
    <property type="entry name" value="A_thal_Cys_rich"/>
    <property type="match status" value="1"/>
</dbReference>
<sequence length="174" mass="19173">MSAPAQSAGGPIDNRDIEDWKNRFNKTLGEKGFLNSASPENARPWSTGFFSCFSPIDLCLITCCVPCVTFGKTHHRTRKNANMEGYEPINTSCLAFWASSCFGMHWVLQSMQMQDIREKYNLEGSCVMDIAKSCCCGCCALIQAEKESELRETEKGAVVTGQYASEGGMVAQPQ</sequence>